<proteinExistence type="predicted"/>
<accession>A0AAV3X4P2</accession>
<reference evidence="2" key="1">
    <citation type="submission" date="2019-10" db="EMBL/GenBank/DDBJ databases">
        <title>Draft genome sequece of Microseira wollei NIES-4236.</title>
        <authorList>
            <person name="Yamaguchi H."/>
            <person name="Suzuki S."/>
            <person name="Kawachi M."/>
        </authorList>
    </citation>
    <scope>NUCLEOTIDE SEQUENCE</scope>
    <source>
        <strain evidence="2">NIES-4236</strain>
    </source>
</reference>
<dbReference type="InterPro" id="IPR012903">
    <property type="entry name" value="Nif11"/>
</dbReference>
<dbReference type="Pfam" id="PF07862">
    <property type="entry name" value="Nif11"/>
    <property type="match status" value="1"/>
</dbReference>
<dbReference type="InterPro" id="IPR022516">
    <property type="entry name" value="CHP03798_Ocin"/>
</dbReference>
<evidence type="ECO:0000313" key="3">
    <source>
        <dbReference type="Proteomes" id="UP001050975"/>
    </source>
</evidence>
<dbReference type="RefSeq" id="WP_226575299.1">
    <property type="nucleotide sequence ID" value="NZ_BLAY01000009.1"/>
</dbReference>
<feature type="domain" description="Nif11" evidence="1">
    <location>
        <begin position="1"/>
        <end position="48"/>
    </location>
</feature>
<comment type="caution">
    <text evidence="2">The sequence shown here is derived from an EMBL/GenBank/DDBJ whole genome shotgun (WGS) entry which is preliminary data.</text>
</comment>
<evidence type="ECO:0000259" key="1">
    <source>
        <dbReference type="Pfam" id="PF07862"/>
    </source>
</evidence>
<gene>
    <name evidence="2" type="ORF">MiSe_08840</name>
</gene>
<protein>
    <recommendedName>
        <fullName evidence="1">Nif11 domain-containing protein</fullName>
    </recommendedName>
</protein>
<keyword evidence="3" id="KW-1185">Reference proteome</keyword>
<dbReference type="EMBL" id="BLAY01000009">
    <property type="protein sequence ID" value="GET36136.1"/>
    <property type="molecule type" value="Genomic_DNA"/>
</dbReference>
<dbReference type="Proteomes" id="UP001050975">
    <property type="component" value="Unassembled WGS sequence"/>
</dbReference>
<organism evidence="2 3">
    <name type="scientific">Microseira wollei NIES-4236</name>
    <dbReference type="NCBI Taxonomy" id="2530354"/>
    <lineage>
        <taxon>Bacteria</taxon>
        <taxon>Bacillati</taxon>
        <taxon>Cyanobacteriota</taxon>
        <taxon>Cyanophyceae</taxon>
        <taxon>Oscillatoriophycideae</taxon>
        <taxon>Aerosakkonematales</taxon>
        <taxon>Aerosakkonemataceae</taxon>
        <taxon>Microseira</taxon>
    </lineage>
</organism>
<sequence length="100" mass="11268">MSLANVEAFYKRLSTDEALRSRIQQVNSKDECSQIVKAAGYDFTPEEFEEYTAQLLESDAADGELRELDEKELEVVFGGASFLFSPKDSYLIYGGVTLPW</sequence>
<evidence type="ECO:0000313" key="2">
    <source>
        <dbReference type="EMBL" id="GET36136.1"/>
    </source>
</evidence>
<name>A0AAV3X4P2_9CYAN</name>
<dbReference type="AlphaFoldDB" id="A0AAV3X4P2"/>
<dbReference type="NCBIfam" id="TIGR03798">
    <property type="entry name" value="leader_Nif11"/>
    <property type="match status" value="1"/>
</dbReference>